<evidence type="ECO:0000313" key="5">
    <source>
        <dbReference type="Proteomes" id="UP000577362"/>
    </source>
</evidence>
<dbReference type="PROSITE" id="PS50405">
    <property type="entry name" value="GST_CTER"/>
    <property type="match status" value="1"/>
</dbReference>
<comment type="similarity">
    <text evidence="1">Belongs to the GST superfamily.</text>
</comment>
<sequence>MSDYILHCFGQSGNAYKVALMLNLCGCDWQPRFVDFFNGETRGAAFRDSCNEMGEVPVLEHGGQRLTQSGAILTHLAERHGRFGGHDAEERYDILRWILFDNHKFTSYFATLRFMVGLKKMGESPVTEFLRARALAAFDIVEKHLAKRSFMVGDTPTIADISMVGYLYYPEETGIDRSAFPNIEAWTRRIAALPGWAHPYDLMPREPG</sequence>
<dbReference type="SFLD" id="SFLDG01150">
    <property type="entry name" value="Main.1:_Beta-like"/>
    <property type="match status" value="1"/>
</dbReference>
<feature type="domain" description="GST C-terminal" evidence="3">
    <location>
        <begin position="87"/>
        <end position="208"/>
    </location>
</feature>
<dbReference type="InterPro" id="IPR036249">
    <property type="entry name" value="Thioredoxin-like_sf"/>
</dbReference>
<name>A0A840C897_9HYPH</name>
<evidence type="ECO:0000259" key="3">
    <source>
        <dbReference type="PROSITE" id="PS50405"/>
    </source>
</evidence>
<evidence type="ECO:0000256" key="1">
    <source>
        <dbReference type="RuleBase" id="RU003494"/>
    </source>
</evidence>
<dbReference type="Gene3D" id="1.20.1050.10">
    <property type="match status" value="1"/>
</dbReference>
<dbReference type="PROSITE" id="PS50404">
    <property type="entry name" value="GST_NTER"/>
    <property type="match status" value="1"/>
</dbReference>
<dbReference type="Pfam" id="PF00043">
    <property type="entry name" value="GST_C"/>
    <property type="match status" value="1"/>
</dbReference>
<dbReference type="RefSeq" id="WP_019402723.1">
    <property type="nucleotide sequence ID" value="NZ_JACIEN010000006.1"/>
</dbReference>
<dbReference type="InterPro" id="IPR004046">
    <property type="entry name" value="GST_C"/>
</dbReference>
<dbReference type="PANTHER" id="PTHR44051:SF2">
    <property type="entry name" value="HYPOTHETICAL GLUTATHIONE S-TRANSFERASE LIKE PROTEIN"/>
    <property type="match status" value="1"/>
</dbReference>
<reference evidence="4 5" key="1">
    <citation type="submission" date="2020-08" db="EMBL/GenBank/DDBJ databases">
        <title>Genomic Encyclopedia of Type Strains, Phase IV (KMG-IV): sequencing the most valuable type-strain genomes for metagenomic binning, comparative biology and taxonomic classification.</title>
        <authorList>
            <person name="Goeker M."/>
        </authorList>
    </citation>
    <scope>NUCLEOTIDE SEQUENCE [LARGE SCALE GENOMIC DNA]</scope>
    <source>
        <strain evidence="4 5">DSM 103737</strain>
    </source>
</reference>
<evidence type="ECO:0000259" key="2">
    <source>
        <dbReference type="PROSITE" id="PS50404"/>
    </source>
</evidence>
<dbReference type="AlphaFoldDB" id="A0A840C897"/>
<dbReference type="InterPro" id="IPR004045">
    <property type="entry name" value="Glutathione_S-Trfase_N"/>
</dbReference>
<dbReference type="SFLD" id="SFLDS00019">
    <property type="entry name" value="Glutathione_Transferase_(cytos"/>
    <property type="match status" value="1"/>
</dbReference>
<dbReference type="InterPro" id="IPR010987">
    <property type="entry name" value="Glutathione-S-Trfase_C-like"/>
</dbReference>
<dbReference type="Proteomes" id="UP000577362">
    <property type="component" value="Unassembled WGS sequence"/>
</dbReference>
<dbReference type="EC" id="2.5.1.18" evidence="4"/>
<dbReference type="InterPro" id="IPR036282">
    <property type="entry name" value="Glutathione-S-Trfase_C_sf"/>
</dbReference>
<evidence type="ECO:0000313" key="4">
    <source>
        <dbReference type="EMBL" id="MBB4019106.1"/>
    </source>
</evidence>
<organism evidence="4 5">
    <name type="scientific">Chelatococcus caeni</name>
    <dbReference type="NCBI Taxonomy" id="1348468"/>
    <lineage>
        <taxon>Bacteria</taxon>
        <taxon>Pseudomonadati</taxon>
        <taxon>Pseudomonadota</taxon>
        <taxon>Alphaproteobacteria</taxon>
        <taxon>Hyphomicrobiales</taxon>
        <taxon>Chelatococcaceae</taxon>
        <taxon>Chelatococcus</taxon>
    </lineage>
</organism>
<keyword evidence="5" id="KW-1185">Reference proteome</keyword>
<dbReference type="PANTHER" id="PTHR44051">
    <property type="entry name" value="GLUTATHIONE S-TRANSFERASE-RELATED"/>
    <property type="match status" value="1"/>
</dbReference>
<dbReference type="CDD" id="cd03056">
    <property type="entry name" value="GST_N_4"/>
    <property type="match status" value="1"/>
</dbReference>
<dbReference type="EMBL" id="JACIEN010000006">
    <property type="protein sequence ID" value="MBB4019106.1"/>
    <property type="molecule type" value="Genomic_DNA"/>
</dbReference>
<feature type="domain" description="GST N-terminal" evidence="2">
    <location>
        <begin position="2"/>
        <end position="84"/>
    </location>
</feature>
<keyword evidence="4" id="KW-0808">Transferase</keyword>
<accession>A0A840C897</accession>
<dbReference type="SUPFAM" id="SSF52833">
    <property type="entry name" value="Thioredoxin-like"/>
    <property type="match status" value="1"/>
</dbReference>
<dbReference type="InterPro" id="IPR040079">
    <property type="entry name" value="Glutathione_S-Trfase"/>
</dbReference>
<comment type="caution">
    <text evidence="4">The sequence shown here is derived from an EMBL/GenBank/DDBJ whole genome shotgun (WGS) entry which is preliminary data.</text>
</comment>
<gene>
    <name evidence="4" type="ORF">GGR16_004153</name>
</gene>
<dbReference type="SFLD" id="SFLDG00358">
    <property type="entry name" value="Main_(cytGST)"/>
    <property type="match status" value="1"/>
</dbReference>
<dbReference type="Pfam" id="PF02798">
    <property type="entry name" value="GST_N"/>
    <property type="match status" value="1"/>
</dbReference>
<dbReference type="GO" id="GO:0004364">
    <property type="term" value="F:glutathione transferase activity"/>
    <property type="evidence" value="ECO:0007669"/>
    <property type="project" value="UniProtKB-EC"/>
</dbReference>
<proteinExistence type="inferred from homology"/>
<dbReference type="Gene3D" id="3.40.30.10">
    <property type="entry name" value="Glutaredoxin"/>
    <property type="match status" value="1"/>
</dbReference>
<dbReference type="SUPFAM" id="SSF47616">
    <property type="entry name" value="GST C-terminal domain-like"/>
    <property type="match status" value="1"/>
</dbReference>
<protein>
    <submittedName>
        <fullName evidence="4">Glutathione S-transferase</fullName>
        <ecNumber evidence="4">2.5.1.18</ecNumber>
    </submittedName>
</protein>